<comment type="catalytic activity">
    <reaction evidence="17">
        <text>a 5'-end (N(7)-methyl 5'-triphosphoguanosine)-ribonucleoside in snRNA + S-adenosyl-L-methionine = a 5'-end (N(2),N(7)-dimethyl 5'-triphosphoguanosine)-ribonucleoside in snRNA + S-adenosyl-L-homocysteine + H(+)</text>
        <dbReference type="Rhea" id="RHEA:78471"/>
        <dbReference type="Rhea" id="RHEA-COMP:19085"/>
        <dbReference type="Rhea" id="RHEA-COMP:19087"/>
        <dbReference type="ChEBI" id="CHEBI:15378"/>
        <dbReference type="ChEBI" id="CHEBI:57856"/>
        <dbReference type="ChEBI" id="CHEBI:59789"/>
        <dbReference type="ChEBI" id="CHEBI:156461"/>
        <dbReference type="ChEBI" id="CHEBI:172880"/>
    </reaction>
    <physiologicalReaction direction="left-to-right" evidence="17">
        <dbReference type="Rhea" id="RHEA:78472"/>
    </physiologicalReaction>
</comment>
<dbReference type="SUPFAM" id="SSF53335">
    <property type="entry name" value="S-adenosyl-L-methionine-dependent methyltransferases"/>
    <property type="match status" value="1"/>
</dbReference>
<comment type="catalytic activity">
    <reaction evidence="15">
        <text>a 5'-end (N(7)-methyl 5'-triphosphoguanosine)-ribonucleoside in snoRNA + S-adenosyl-L-methionine = a 5'-end (N(2),N(7)-dimethyl 5'-triphosphoguanosine)-ribonucleoside in snoRNA + S-adenosyl-L-homocysteine + H(+)</text>
        <dbReference type="Rhea" id="RHEA:78475"/>
        <dbReference type="Rhea" id="RHEA-COMP:19086"/>
        <dbReference type="Rhea" id="RHEA-COMP:19088"/>
        <dbReference type="ChEBI" id="CHEBI:15378"/>
        <dbReference type="ChEBI" id="CHEBI:57856"/>
        <dbReference type="ChEBI" id="CHEBI:59789"/>
        <dbReference type="ChEBI" id="CHEBI:156461"/>
        <dbReference type="ChEBI" id="CHEBI:172880"/>
    </reaction>
    <physiologicalReaction direction="left-to-right" evidence="15">
        <dbReference type="Rhea" id="RHEA:78476"/>
    </physiologicalReaction>
</comment>
<evidence type="ECO:0000256" key="10">
    <source>
        <dbReference type="ARBA" id="ARBA00023015"/>
    </source>
</evidence>
<evidence type="ECO:0000256" key="17">
    <source>
        <dbReference type="ARBA" id="ARBA00049075"/>
    </source>
</evidence>
<evidence type="ECO:0000256" key="20">
    <source>
        <dbReference type="ARBA" id="ARBA00064494"/>
    </source>
</evidence>
<evidence type="ECO:0000256" key="21">
    <source>
        <dbReference type="ARBA" id="ARBA00079339"/>
    </source>
</evidence>
<keyword evidence="12" id="KW-0539">Nucleus</keyword>
<evidence type="ECO:0000256" key="15">
    <source>
        <dbReference type="ARBA" id="ARBA00048740"/>
    </source>
</evidence>
<dbReference type="GO" id="GO:0005730">
    <property type="term" value="C:nucleolus"/>
    <property type="evidence" value="ECO:0007669"/>
    <property type="project" value="UniProtKB-SubCell"/>
</dbReference>
<dbReference type="InterPro" id="IPR019012">
    <property type="entry name" value="RNA_cap_Gua-N2-MeTrfase"/>
</dbReference>
<evidence type="ECO:0000256" key="12">
    <source>
        <dbReference type="ARBA" id="ARBA00023242"/>
    </source>
</evidence>
<evidence type="ECO:0000256" key="6">
    <source>
        <dbReference type="ARBA" id="ARBA00022553"/>
    </source>
</evidence>
<evidence type="ECO:0000256" key="9">
    <source>
        <dbReference type="ARBA" id="ARBA00022691"/>
    </source>
</evidence>
<reference evidence="24 25" key="1">
    <citation type="journal article" date="2023" name="BMC Biol.">
        <title>The compact genome of the sponge Oopsacas minuta (Hexactinellida) is lacking key metazoan core genes.</title>
        <authorList>
            <person name="Santini S."/>
            <person name="Schenkelaars Q."/>
            <person name="Jourda C."/>
            <person name="Duchesne M."/>
            <person name="Belahbib H."/>
            <person name="Rocher C."/>
            <person name="Selva M."/>
            <person name="Riesgo A."/>
            <person name="Vervoort M."/>
            <person name="Leys S.P."/>
            <person name="Kodjabachian L."/>
            <person name="Le Bivic A."/>
            <person name="Borchiellini C."/>
            <person name="Claverie J.M."/>
            <person name="Renard E."/>
        </authorList>
    </citation>
    <scope>NUCLEOTIDE SEQUENCE [LARGE SCALE GENOMIC DNA]</scope>
    <source>
        <strain evidence="24">SPO-2</strain>
    </source>
</reference>
<dbReference type="GO" id="GO:0005737">
    <property type="term" value="C:cytoplasm"/>
    <property type="evidence" value="ECO:0007669"/>
    <property type="project" value="UniProtKB-SubCell"/>
</dbReference>
<dbReference type="Proteomes" id="UP001165289">
    <property type="component" value="Unassembled WGS sequence"/>
</dbReference>
<comment type="catalytic activity">
    <reaction evidence="14">
        <text>a 5'-end (N(2),N(7)-dimethyl 5'-triphosphoguanosine)-ribonucleoside in snoRNA + S-adenosyl-L-methionine = a 5'-end (N(2),N(2),N(7)-trimethyl 5'-triphosphoguanosine)-ribonucleoside in snoRNA + S-adenosyl-L-homocysteine + H(+)</text>
        <dbReference type="Rhea" id="RHEA:78507"/>
        <dbReference type="Rhea" id="RHEA-COMP:19088"/>
        <dbReference type="Rhea" id="RHEA-COMP:19090"/>
        <dbReference type="ChEBI" id="CHEBI:15378"/>
        <dbReference type="ChEBI" id="CHEBI:57856"/>
        <dbReference type="ChEBI" id="CHEBI:59789"/>
        <dbReference type="ChEBI" id="CHEBI:167623"/>
        <dbReference type="ChEBI" id="CHEBI:172880"/>
    </reaction>
    <physiologicalReaction direction="left-to-right" evidence="14">
        <dbReference type="Rhea" id="RHEA:78508"/>
    </physiologicalReaction>
</comment>
<evidence type="ECO:0000256" key="2">
    <source>
        <dbReference type="ARBA" id="ARBA00004496"/>
    </source>
</evidence>
<dbReference type="PANTHER" id="PTHR14741:SF32">
    <property type="entry name" value="TRIMETHYLGUANOSINE SYNTHASE"/>
    <property type="match status" value="1"/>
</dbReference>
<feature type="region of interest" description="Disordered" evidence="23">
    <location>
        <begin position="44"/>
        <end position="69"/>
    </location>
</feature>
<evidence type="ECO:0000313" key="24">
    <source>
        <dbReference type="EMBL" id="KAI6651691.1"/>
    </source>
</evidence>
<sequence>MAYSPTQLMAVLTYTSTPTTNSHTDCYLTRTQISDHRLATHKNCQQTNTLPPPLHLSDTESSSEAGDPCSISDDIDMVISQGVKKYERFFQQNQDLVINEQCKSELDAMKSLGLPIVLLRSPFEEQQISDEDNHKPSKRNKNKQLRKKEPSIDCSDSDDYIPLISRDDVQLEIDPGLVLEAPMPGPWTSVEVTACNTLISVSDEEKSDSESETGIVSEGEIEEYSGFHLVENNSPVEVENKDITIGDNTESAQPVIEDISSLDQVTVPEPIPITTEIISTPVEVESTDNSNLQIDKVNSNVDAVDKPITELIDPNLEGAWNNYWINVFPLILLEEWNRLHPHIPLSTVYQYTKFPILSEVLEIPEVTGVAQLCHTKDDVISKWEDFYSTLYYTYYQKYMYYSQIGYEVDLDYNNNNIRVNTDLINSNSPSSDIEDETPELELPSYKERKRTILRDMSSEAESVCKRFDFAFNKCKTRYQSTLIPSKTRSIASINSKKKQNYTKKRKSNLKHSSNTNNKPDIVKIDTPVIGEVCKYFLDNITSNSKADDKIEIIQEEIKITTSPNEEPPQPLNNISNNDLAKLKSDSTCQPSQSQDMILEKNIKSTWRHTMFDSPDNLPTHLAKYWAQRYRLFSLFDKGIKMDEESWWSVTPEKIGEHIAERCRCDVIVDAFCGVGSNSIQFAKTCERVIAIDIDPIKIKYAKHNAEIYNVSDRIEFILGDFFMIMPLLKAIDVVFLSPPWGGPKYLNASLFDLSYIPLGGYEIFELSSTTTPNIAYYVPRNVNVDQMVKLGGPGSNVEIEQHFLNGKLKTITAYYGELAGDPDFVI</sequence>
<comment type="similarity">
    <text evidence="13">Belongs to the methyltransferase superfamily. Trimethylguanosine synthase family.</text>
</comment>
<evidence type="ECO:0000256" key="1">
    <source>
        <dbReference type="ARBA" id="ARBA00004408"/>
    </source>
</evidence>
<evidence type="ECO:0000256" key="19">
    <source>
        <dbReference type="ARBA" id="ARBA00057179"/>
    </source>
</evidence>
<keyword evidence="11" id="KW-0804">Transcription</keyword>
<evidence type="ECO:0000256" key="11">
    <source>
        <dbReference type="ARBA" id="ARBA00023163"/>
    </source>
</evidence>
<dbReference type="AlphaFoldDB" id="A0AAV7JSK8"/>
<comment type="subcellular location">
    <subcellularLocation>
        <location evidence="2">Cytoplasm</location>
    </subcellularLocation>
    <subcellularLocation>
        <location evidence="1">Nucleus</location>
        <location evidence="1">Cajal body</location>
    </subcellularLocation>
    <subcellularLocation>
        <location evidence="3">Nucleus</location>
        <location evidence="3">Nucleolus</location>
    </subcellularLocation>
</comment>
<dbReference type="FunFam" id="3.40.50.150:FF:000066">
    <property type="entry name" value="Trimethylguanosine synthase 1"/>
    <property type="match status" value="1"/>
</dbReference>
<dbReference type="Pfam" id="PF09445">
    <property type="entry name" value="Methyltransf_15"/>
    <property type="match status" value="1"/>
</dbReference>
<dbReference type="CDD" id="cd02440">
    <property type="entry name" value="AdoMet_MTases"/>
    <property type="match status" value="1"/>
</dbReference>
<proteinExistence type="inferred from homology"/>
<evidence type="ECO:0000256" key="5">
    <source>
        <dbReference type="ARBA" id="ARBA00022490"/>
    </source>
</evidence>
<gene>
    <name evidence="24" type="ORF">LOD99_4939</name>
</gene>
<organism evidence="24 25">
    <name type="scientific">Oopsacas minuta</name>
    <dbReference type="NCBI Taxonomy" id="111878"/>
    <lineage>
        <taxon>Eukaryota</taxon>
        <taxon>Metazoa</taxon>
        <taxon>Porifera</taxon>
        <taxon>Hexactinellida</taxon>
        <taxon>Hexasterophora</taxon>
        <taxon>Lyssacinosida</taxon>
        <taxon>Leucopsacidae</taxon>
        <taxon>Oopsacas</taxon>
    </lineage>
</organism>
<evidence type="ECO:0000256" key="22">
    <source>
        <dbReference type="ARBA" id="ARBA00081504"/>
    </source>
</evidence>
<feature type="region of interest" description="Disordered" evidence="23">
    <location>
        <begin position="493"/>
        <end position="518"/>
    </location>
</feature>
<comment type="catalytic activity">
    <reaction evidence="16">
        <text>a 5'-end (N(2),N(7)-dimethyl 5'-triphosphoguanosine)-ribonucleoside in snRNA + S-adenosyl-L-methionine = a 5'-end (N(2),N(2),N(7)-trimethyl 5'-triphosphoguanosine)-ribonucleoside in snRNA + S-adenosyl-L-homocysteine + H(+)</text>
        <dbReference type="Rhea" id="RHEA:78479"/>
        <dbReference type="Rhea" id="RHEA-COMP:19087"/>
        <dbReference type="Rhea" id="RHEA-COMP:19089"/>
        <dbReference type="ChEBI" id="CHEBI:15378"/>
        <dbReference type="ChEBI" id="CHEBI:57856"/>
        <dbReference type="ChEBI" id="CHEBI:59789"/>
        <dbReference type="ChEBI" id="CHEBI:167623"/>
        <dbReference type="ChEBI" id="CHEBI:172880"/>
    </reaction>
    <physiologicalReaction direction="left-to-right" evidence="16">
        <dbReference type="Rhea" id="RHEA:78480"/>
    </physiologicalReaction>
</comment>
<comment type="subunit">
    <text evidence="20">May form homooligomers. Interacts with CREBBP/CBP, EED/WAIT1, EP300/P300, NCOA6/PRIP, PPARBP/PBP and SMN.</text>
</comment>
<evidence type="ECO:0000256" key="23">
    <source>
        <dbReference type="SAM" id="MobiDB-lite"/>
    </source>
</evidence>
<dbReference type="GO" id="GO:0015030">
    <property type="term" value="C:Cajal body"/>
    <property type="evidence" value="ECO:0007669"/>
    <property type="project" value="UniProtKB-SubCell"/>
</dbReference>
<dbReference type="Gene3D" id="3.40.50.150">
    <property type="entry name" value="Vaccinia Virus protein VP39"/>
    <property type="match status" value="1"/>
</dbReference>
<protein>
    <recommendedName>
        <fullName evidence="4">Trimethylguanosine synthase</fullName>
    </recommendedName>
    <alternativeName>
        <fullName evidence="18">Cap-specific guanine-N(2) methyltransferase</fullName>
    </alternativeName>
    <alternativeName>
        <fullName evidence="21">Nuclear receptor coactivator 6-interacting protein</fullName>
    </alternativeName>
    <alternativeName>
        <fullName evidence="22">PRIP-interacting protein with methyltransferase motif</fullName>
    </alternativeName>
</protein>
<keyword evidence="10" id="KW-0805">Transcription regulation</keyword>
<feature type="compositionally biased region" description="Basic residues" evidence="23">
    <location>
        <begin position="495"/>
        <end position="509"/>
    </location>
</feature>
<keyword evidence="25" id="KW-1185">Reference proteome</keyword>
<evidence type="ECO:0000256" key="16">
    <source>
        <dbReference type="ARBA" id="ARBA00048763"/>
    </source>
</evidence>
<evidence type="ECO:0000313" key="25">
    <source>
        <dbReference type="Proteomes" id="UP001165289"/>
    </source>
</evidence>
<feature type="compositionally biased region" description="Basic residues" evidence="23">
    <location>
        <begin position="136"/>
        <end position="146"/>
    </location>
</feature>
<evidence type="ECO:0000256" key="7">
    <source>
        <dbReference type="ARBA" id="ARBA00022603"/>
    </source>
</evidence>
<evidence type="ECO:0000256" key="18">
    <source>
        <dbReference type="ARBA" id="ARBA00049790"/>
    </source>
</evidence>
<keyword evidence="7" id="KW-0489">Methyltransferase</keyword>
<keyword evidence="6" id="KW-0597">Phosphoprotein</keyword>
<evidence type="ECO:0000256" key="14">
    <source>
        <dbReference type="ARBA" id="ARBA00047418"/>
    </source>
</evidence>
<evidence type="ECO:0000256" key="13">
    <source>
        <dbReference type="ARBA" id="ARBA00025783"/>
    </source>
</evidence>
<dbReference type="InterPro" id="IPR029063">
    <property type="entry name" value="SAM-dependent_MTases_sf"/>
</dbReference>
<accession>A0AAV7JSK8</accession>
<dbReference type="PANTHER" id="PTHR14741">
    <property type="entry name" value="S-ADENOSYLMETHIONINE-DEPENDENT METHYLTRANSFERASE RELATED"/>
    <property type="match status" value="1"/>
</dbReference>
<dbReference type="GO" id="GO:0071164">
    <property type="term" value="F:RNA cap trimethylguanosine synthase activity"/>
    <property type="evidence" value="ECO:0007669"/>
    <property type="project" value="TreeGrafter"/>
</dbReference>
<evidence type="ECO:0000256" key="4">
    <source>
        <dbReference type="ARBA" id="ARBA00018517"/>
    </source>
</evidence>
<comment type="caution">
    <text evidence="24">The sequence shown here is derived from an EMBL/GenBank/DDBJ whole genome shotgun (WGS) entry which is preliminary data.</text>
</comment>
<keyword evidence="5" id="KW-0963">Cytoplasm</keyword>
<evidence type="ECO:0000256" key="8">
    <source>
        <dbReference type="ARBA" id="ARBA00022679"/>
    </source>
</evidence>
<feature type="region of interest" description="Disordered" evidence="23">
    <location>
        <begin position="127"/>
        <end position="159"/>
    </location>
</feature>
<name>A0AAV7JSK8_9METZ</name>
<comment type="function">
    <text evidence="19">Catalyzes the 2 serial methylation steps for the conversion of the 7-monomethylguanosine (m(7)G) caps of snRNAs and snoRNAs to a 2,2,7-trimethylguanosine (m(2,2,7)G) cap structure. The enzyme is specific for guanine, and N7 methylation must precede N2 methylation. Hypermethylation of the m7G cap of U snRNAs leads to their concentration in nuclear foci, their colocalization with coilin and the formation of canonical Cajal bodies (CBs). Plays a role in transcriptional regulation.</text>
</comment>
<dbReference type="EMBL" id="JAKMXF010000302">
    <property type="protein sequence ID" value="KAI6651691.1"/>
    <property type="molecule type" value="Genomic_DNA"/>
</dbReference>
<keyword evidence="9" id="KW-0949">S-adenosyl-L-methionine</keyword>
<evidence type="ECO:0000256" key="3">
    <source>
        <dbReference type="ARBA" id="ARBA00004604"/>
    </source>
</evidence>
<keyword evidence="8" id="KW-0808">Transferase</keyword>